<comment type="catalytic activity">
    <reaction evidence="1">
        <text>ATP + protein L-histidine = ADP + protein N-phospho-L-histidine.</text>
        <dbReference type="EC" id="2.7.13.3"/>
    </reaction>
</comment>
<dbReference type="GO" id="GO:0000155">
    <property type="term" value="F:phosphorelay sensor kinase activity"/>
    <property type="evidence" value="ECO:0007669"/>
    <property type="project" value="InterPro"/>
</dbReference>
<dbReference type="InterPro" id="IPR003661">
    <property type="entry name" value="HisK_dim/P_dom"/>
</dbReference>
<evidence type="ECO:0000259" key="14">
    <source>
        <dbReference type="PROSITE" id="PS50885"/>
    </source>
</evidence>
<dbReference type="Gene3D" id="3.30.565.10">
    <property type="entry name" value="Histidine kinase-like ATPase, C-terminal domain"/>
    <property type="match status" value="1"/>
</dbReference>
<dbReference type="SUPFAM" id="SSF47384">
    <property type="entry name" value="Homodimeric domain of signal transducing histidine kinase"/>
    <property type="match status" value="1"/>
</dbReference>
<dbReference type="InterPro" id="IPR004358">
    <property type="entry name" value="Sig_transdc_His_kin-like_C"/>
</dbReference>
<keyword evidence="10" id="KW-0902">Two-component regulatory system</keyword>
<dbReference type="CDD" id="cd06225">
    <property type="entry name" value="HAMP"/>
    <property type="match status" value="1"/>
</dbReference>
<dbReference type="InterPro" id="IPR036890">
    <property type="entry name" value="HATPase_C_sf"/>
</dbReference>
<proteinExistence type="predicted"/>
<dbReference type="InterPro" id="IPR036097">
    <property type="entry name" value="HisK_dim/P_sf"/>
</dbReference>
<evidence type="ECO:0000256" key="2">
    <source>
        <dbReference type="ARBA" id="ARBA00004651"/>
    </source>
</evidence>
<keyword evidence="9" id="KW-0067">ATP-binding</keyword>
<evidence type="ECO:0000256" key="4">
    <source>
        <dbReference type="ARBA" id="ARBA00022475"/>
    </source>
</evidence>
<comment type="subcellular location">
    <subcellularLocation>
        <location evidence="2">Cell membrane</location>
        <topology evidence="2">Multi-pass membrane protein</topology>
    </subcellularLocation>
</comment>
<gene>
    <name evidence="15" type="ORF">B0X71_09765</name>
</gene>
<dbReference type="AlphaFoldDB" id="A0A1Q2KZU1"/>
<dbReference type="GO" id="GO:0005886">
    <property type="term" value="C:plasma membrane"/>
    <property type="evidence" value="ECO:0007669"/>
    <property type="project" value="UniProtKB-SubCell"/>
</dbReference>
<dbReference type="Proteomes" id="UP000188184">
    <property type="component" value="Chromosome"/>
</dbReference>
<evidence type="ECO:0000313" key="16">
    <source>
        <dbReference type="Proteomes" id="UP000188184"/>
    </source>
</evidence>
<evidence type="ECO:0000256" key="5">
    <source>
        <dbReference type="ARBA" id="ARBA00022553"/>
    </source>
</evidence>
<keyword evidence="7" id="KW-0547">Nucleotide-binding</keyword>
<dbReference type="PROSITE" id="PS50109">
    <property type="entry name" value="HIS_KIN"/>
    <property type="match status" value="1"/>
</dbReference>
<keyword evidence="6" id="KW-0808">Transferase</keyword>
<dbReference type="CDD" id="cd18773">
    <property type="entry name" value="PDC1_HK_sensor"/>
    <property type="match status" value="1"/>
</dbReference>
<dbReference type="SUPFAM" id="SSF55874">
    <property type="entry name" value="ATPase domain of HSP90 chaperone/DNA topoisomerase II/histidine kinase"/>
    <property type="match status" value="1"/>
</dbReference>
<dbReference type="InterPro" id="IPR005467">
    <property type="entry name" value="His_kinase_dom"/>
</dbReference>
<evidence type="ECO:0000256" key="6">
    <source>
        <dbReference type="ARBA" id="ARBA00022679"/>
    </source>
</evidence>
<evidence type="ECO:0000256" key="3">
    <source>
        <dbReference type="ARBA" id="ARBA00012438"/>
    </source>
</evidence>
<dbReference type="SMART" id="SM00387">
    <property type="entry name" value="HATPase_c"/>
    <property type="match status" value="1"/>
</dbReference>
<dbReference type="PROSITE" id="PS50885">
    <property type="entry name" value="HAMP"/>
    <property type="match status" value="1"/>
</dbReference>
<dbReference type="SUPFAM" id="SSF158472">
    <property type="entry name" value="HAMP domain-like"/>
    <property type="match status" value="1"/>
</dbReference>
<dbReference type="Gene3D" id="1.10.287.130">
    <property type="match status" value="1"/>
</dbReference>
<dbReference type="Pfam" id="PF00672">
    <property type="entry name" value="HAMP"/>
    <property type="match status" value="1"/>
</dbReference>
<dbReference type="PRINTS" id="PR00344">
    <property type="entry name" value="BCTRLSENSOR"/>
</dbReference>
<dbReference type="InterPro" id="IPR050736">
    <property type="entry name" value="Sensor_HK_Regulatory"/>
</dbReference>
<evidence type="ECO:0000256" key="8">
    <source>
        <dbReference type="ARBA" id="ARBA00022777"/>
    </source>
</evidence>
<dbReference type="InterPro" id="IPR003594">
    <property type="entry name" value="HATPase_dom"/>
</dbReference>
<keyword evidence="16" id="KW-1185">Reference proteome</keyword>
<evidence type="ECO:0000256" key="10">
    <source>
        <dbReference type="ARBA" id="ARBA00023012"/>
    </source>
</evidence>
<dbReference type="InterPro" id="IPR003660">
    <property type="entry name" value="HAMP_dom"/>
</dbReference>
<dbReference type="PANTHER" id="PTHR43711:SF1">
    <property type="entry name" value="HISTIDINE KINASE 1"/>
    <property type="match status" value="1"/>
</dbReference>
<dbReference type="Gene3D" id="1.10.8.500">
    <property type="entry name" value="HAMP domain in histidine kinase"/>
    <property type="match status" value="1"/>
</dbReference>
<dbReference type="Pfam" id="PF00512">
    <property type="entry name" value="HisKA"/>
    <property type="match status" value="1"/>
</dbReference>
<feature type="transmembrane region" description="Helical" evidence="12">
    <location>
        <begin position="12"/>
        <end position="38"/>
    </location>
</feature>
<dbReference type="KEGG" id="pmar:B0X71_09765"/>
<keyword evidence="12" id="KW-0812">Transmembrane</keyword>
<keyword evidence="4" id="KW-1003">Cell membrane</keyword>
<evidence type="ECO:0000256" key="1">
    <source>
        <dbReference type="ARBA" id="ARBA00000085"/>
    </source>
</evidence>
<dbReference type="FunFam" id="3.30.565.10:FF:000006">
    <property type="entry name" value="Sensor histidine kinase WalK"/>
    <property type="match status" value="1"/>
</dbReference>
<keyword evidence="11 12" id="KW-0472">Membrane</keyword>
<dbReference type="EMBL" id="CP019640">
    <property type="protein sequence ID" value="AQQ53337.1"/>
    <property type="molecule type" value="Genomic_DNA"/>
</dbReference>
<dbReference type="Pfam" id="PF02518">
    <property type="entry name" value="HATPase_c"/>
    <property type="match status" value="1"/>
</dbReference>
<dbReference type="Gene3D" id="3.30.450.20">
    <property type="entry name" value="PAS domain"/>
    <property type="match status" value="1"/>
</dbReference>
<dbReference type="CDD" id="cd00082">
    <property type="entry name" value="HisKA"/>
    <property type="match status" value="1"/>
</dbReference>
<accession>A0A1Q2KZU1</accession>
<evidence type="ECO:0000256" key="11">
    <source>
        <dbReference type="ARBA" id="ARBA00023136"/>
    </source>
</evidence>
<dbReference type="CDD" id="cd16922">
    <property type="entry name" value="HATPase_EvgS-ArcB-TorS-like"/>
    <property type="match status" value="1"/>
</dbReference>
<evidence type="ECO:0000256" key="7">
    <source>
        <dbReference type="ARBA" id="ARBA00022741"/>
    </source>
</evidence>
<evidence type="ECO:0000313" key="15">
    <source>
        <dbReference type="EMBL" id="AQQ53337.1"/>
    </source>
</evidence>
<keyword evidence="8" id="KW-0418">Kinase</keyword>
<dbReference type="SMART" id="SM00388">
    <property type="entry name" value="HisKA"/>
    <property type="match status" value="1"/>
</dbReference>
<reference evidence="15 16" key="1">
    <citation type="submission" date="2017-02" db="EMBL/GenBank/DDBJ databases">
        <title>The complete genomic sequence of a novel cold adapted crude oil-degrading bacterium Planococcus qaidamina Y42.</title>
        <authorList>
            <person name="Yang R."/>
        </authorList>
    </citation>
    <scope>NUCLEOTIDE SEQUENCE [LARGE SCALE GENOMIC DNA]</scope>
    <source>
        <strain evidence="15 16">Y42</strain>
    </source>
</reference>
<evidence type="ECO:0000256" key="9">
    <source>
        <dbReference type="ARBA" id="ARBA00022840"/>
    </source>
</evidence>
<dbReference type="OrthoDB" id="9813151at2"/>
<evidence type="ECO:0000259" key="13">
    <source>
        <dbReference type="PROSITE" id="PS50109"/>
    </source>
</evidence>
<dbReference type="RefSeq" id="WP_077589225.1">
    <property type="nucleotide sequence ID" value="NZ_CP019640.1"/>
</dbReference>
<evidence type="ECO:0000256" key="12">
    <source>
        <dbReference type="SAM" id="Phobius"/>
    </source>
</evidence>
<dbReference type="EC" id="2.7.13.3" evidence="3"/>
<protein>
    <recommendedName>
        <fullName evidence="3">histidine kinase</fullName>
        <ecNumber evidence="3">2.7.13.3</ecNumber>
    </recommendedName>
</protein>
<dbReference type="SMART" id="SM00304">
    <property type="entry name" value="HAMP"/>
    <property type="match status" value="1"/>
</dbReference>
<feature type="domain" description="HAMP" evidence="14">
    <location>
        <begin position="186"/>
        <end position="238"/>
    </location>
</feature>
<dbReference type="PANTHER" id="PTHR43711">
    <property type="entry name" value="TWO-COMPONENT HISTIDINE KINASE"/>
    <property type="match status" value="1"/>
</dbReference>
<feature type="domain" description="Histidine kinase" evidence="13">
    <location>
        <begin position="246"/>
        <end position="463"/>
    </location>
</feature>
<sequence length="467" mass="51384">MKQTSIVVKLGASMLVLVLAIVLPLGFVLNQLFANFYFNETEEELDRLSDRYAASITSLGTEQLVLFERLSSLTDRPIVVVDDEGMVVANSGVAGLPEGRRVASAELAQLTDSATRQEEYVDPVTGIRYLSIGKPIVEQDELIGAVFVLDAAEDLYQSLAAVRQSVILSATGAVLLALGFTLILSRRLSDPLVDMARAARKMAKGDLATRVAAGGHDEVGALAAAINDLAVELQQYRQNRRQFFADVSHELQTPMTYLEGYASALENKLYQTEEEQQHYIRIIRQETDRMSRLVQDLFELSKMEEGKIALVFEEVDIIEVAENAVMKTRMQAQQKGIDMIFRRPDTAPSVEADGARMEQIFTNLVDNAVKYTESGTITVTVSAQTDMMEITVADTGSGIPATDLPHVFDRFYRVEKSRSREFGGTGLGLAIVKQLTELQGGTIDVASEPGTGTRFTLRFPVRKEAAQ</sequence>
<name>A0A1Q2KZU1_9BACL</name>
<organism evidence="15 16">
    <name type="scientific">Planococcus lenghuensis</name>
    <dbReference type="NCBI Taxonomy" id="2213202"/>
    <lineage>
        <taxon>Bacteria</taxon>
        <taxon>Bacillati</taxon>
        <taxon>Bacillota</taxon>
        <taxon>Bacilli</taxon>
        <taxon>Bacillales</taxon>
        <taxon>Caryophanaceae</taxon>
        <taxon>Planococcus</taxon>
    </lineage>
</organism>
<dbReference type="FunFam" id="1.10.287.130:FF:000001">
    <property type="entry name" value="Two-component sensor histidine kinase"/>
    <property type="match status" value="1"/>
</dbReference>
<dbReference type="GO" id="GO:0005524">
    <property type="term" value="F:ATP binding"/>
    <property type="evidence" value="ECO:0007669"/>
    <property type="project" value="UniProtKB-KW"/>
</dbReference>
<keyword evidence="12" id="KW-1133">Transmembrane helix</keyword>
<keyword evidence="5" id="KW-0597">Phosphoprotein</keyword>